<dbReference type="PANTHER" id="PTHR43318">
    <property type="entry name" value="UDP-N-ACETYLGLUCOSAMINE 4,6-DEHYDRATASE"/>
    <property type="match status" value="1"/>
</dbReference>
<feature type="transmembrane region" description="Helical" evidence="2">
    <location>
        <begin position="56"/>
        <end position="73"/>
    </location>
</feature>
<keyword evidence="5" id="KW-1185">Reference proteome</keyword>
<evidence type="ECO:0000256" key="2">
    <source>
        <dbReference type="SAM" id="Phobius"/>
    </source>
</evidence>
<evidence type="ECO:0000256" key="1">
    <source>
        <dbReference type="ARBA" id="ARBA00007430"/>
    </source>
</evidence>
<dbReference type="CDD" id="cd05237">
    <property type="entry name" value="UDP_invert_4-6DH_SDR_e"/>
    <property type="match status" value="1"/>
</dbReference>
<comment type="caution">
    <text evidence="4">The sequence shown here is derived from an EMBL/GenBank/DDBJ whole genome shotgun (WGS) entry which is preliminary data.</text>
</comment>
<evidence type="ECO:0000259" key="3">
    <source>
        <dbReference type="Pfam" id="PF02719"/>
    </source>
</evidence>
<reference evidence="4 5" key="1">
    <citation type="submission" date="2018-07" db="EMBL/GenBank/DDBJ databases">
        <title>Genomic Encyclopedia of Type Strains, Phase IV (KMG-IV): sequencing the most valuable type-strain genomes for metagenomic binning, comparative biology and taxonomic classification.</title>
        <authorList>
            <person name="Goeker M."/>
        </authorList>
    </citation>
    <scope>NUCLEOTIDE SEQUENCE [LARGE SCALE GENOMIC DNA]</scope>
    <source>
        <strain evidence="4 5">DSM 21410</strain>
    </source>
</reference>
<dbReference type="Pfam" id="PF13727">
    <property type="entry name" value="CoA_binding_3"/>
    <property type="match status" value="1"/>
</dbReference>
<dbReference type="SUPFAM" id="SSF51735">
    <property type="entry name" value="NAD(P)-binding Rossmann-fold domains"/>
    <property type="match status" value="2"/>
</dbReference>
<evidence type="ECO:0000313" key="5">
    <source>
        <dbReference type="Proteomes" id="UP000253517"/>
    </source>
</evidence>
<gene>
    <name evidence="4" type="ORF">DES35_101613</name>
</gene>
<dbReference type="InterPro" id="IPR003869">
    <property type="entry name" value="Polysac_CapD-like"/>
</dbReference>
<dbReference type="InterPro" id="IPR051203">
    <property type="entry name" value="Polysaccharide_Synthase-Rel"/>
</dbReference>
<feature type="transmembrane region" description="Helical" evidence="2">
    <location>
        <begin position="85"/>
        <end position="106"/>
    </location>
</feature>
<dbReference type="InterPro" id="IPR036291">
    <property type="entry name" value="NAD(P)-bd_dom_sf"/>
</dbReference>
<keyword evidence="2" id="KW-1133">Transmembrane helix</keyword>
<comment type="similarity">
    <text evidence="1">Belongs to the polysaccharide synthase family.</text>
</comment>
<dbReference type="Proteomes" id="UP000253517">
    <property type="component" value="Unassembled WGS sequence"/>
</dbReference>
<keyword evidence="2" id="KW-0472">Membrane</keyword>
<feature type="domain" description="Polysaccharide biosynthesis protein CapD-like" evidence="3">
    <location>
        <begin position="299"/>
        <end position="585"/>
    </location>
</feature>
<dbReference type="Gene3D" id="3.40.50.720">
    <property type="entry name" value="NAD(P)-binding Rossmann-like Domain"/>
    <property type="match status" value="2"/>
</dbReference>
<name>A0A369AAA2_9FLAO</name>
<keyword evidence="2" id="KW-0812">Transmembrane</keyword>
<dbReference type="AlphaFoldDB" id="A0A369AAA2"/>
<organism evidence="4 5">
    <name type="scientific">Schleiferia thermophila</name>
    <dbReference type="NCBI Taxonomy" id="884107"/>
    <lineage>
        <taxon>Bacteria</taxon>
        <taxon>Pseudomonadati</taxon>
        <taxon>Bacteroidota</taxon>
        <taxon>Flavobacteriia</taxon>
        <taxon>Flavobacteriales</taxon>
        <taxon>Schleiferiaceae</taxon>
        <taxon>Schleiferia</taxon>
    </lineage>
</organism>
<proteinExistence type="inferred from homology"/>
<dbReference type="EMBL" id="QPJS01000001">
    <property type="protein sequence ID" value="RCX05328.1"/>
    <property type="molecule type" value="Genomic_DNA"/>
</dbReference>
<protein>
    <submittedName>
        <fullName evidence="4">FlaA1/EpsC-like NDP-sugar epimerase</fullName>
    </submittedName>
</protein>
<dbReference type="RefSeq" id="WP_114365741.1">
    <property type="nucleotide sequence ID" value="NZ_BHZF01000001.1"/>
</dbReference>
<feature type="transmembrane region" description="Helical" evidence="2">
    <location>
        <begin position="17"/>
        <end position="36"/>
    </location>
</feature>
<dbReference type="Pfam" id="PF02719">
    <property type="entry name" value="Polysacc_synt_2"/>
    <property type="match status" value="1"/>
</dbReference>
<accession>A0A369AAA2</accession>
<dbReference type="PANTHER" id="PTHR43318:SF1">
    <property type="entry name" value="POLYSACCHARIDE BIOSYNTHESIS PROTEIN EPSC-RELATED"/>
    <property type="match status" value="1"/>
</dbReference>
<sequence>MIELILQRFSDKFISKWLILIFDLLIVLLTYPFAYIVRNNFDLQNFDLNHFSLSRFLFLLSVYLISFLYTQSYKGVIRQTGLKDAFSIFKAATIAVLGLILLSFILDSYSQNHLSFSRNTLVIHYLITLLCLLSIRFLIKSVYLSFTKSGSGIRRIRVIIFGSGAMGELTRQTLSKEVAKTYEVVAFLDDNPTKCGKVQDGIPVLKPDNVLNPDFIKSRRIHQLIIAVQNLSIERKKAIIEAGVELGLKVKVVPPAKNWIQGELTSKQIKNVRIEDLLERDPIKLDSTNVIKELRGRVILITGAAGSIGSEILRQVTHYKPKKIVAVDQAESALHEISLELHPYIQKLNVSVEFIIADIRDEGRVKNIFEKYKPEIVFHAAAYKHVPLMESNPYEAVKINIFGTKLIADFSVQYGVEKFVMISTDKAVNPTNVMGATKRVAEMYVQSLHQQGSSTQFITTRFGNVLGSNGSVVPLFKKQIEAGGPITITHPEITRYFMTIPEACNLVLEAGAMGNGGEIFVFDMGESVKIVDLAKKMIKLSGLTLGKDIEIVFTGLRPGEKLYEELLADKENNLPTHHPKILKAKNAGVDSELLGYQLKILEQKLEDHEDFSLVAVLKQIVEEYRSNNSVFAKLDK</sequence>
<feature type="transmembrane region" description="Helical" evidence="2">
    <location>
        <begin position="121"/>
        <end position="139"/>
    </location>
</feature>
<evidence type="ECO:0000313" key="4">
    <source>
        <dbReference type="EMBL" id="RCX05328.1"/>
    </source>
</evidence>